<dbReference type="InterPro" id="IPR036249">
    <property type="entry name" value="Thioredoxin-like_sf"/>
</dbReference>
<dbReference type="Gene3D" id="1.25.40.10">
    <property type="entry name" value="Tetratricopeptide repeat domain"/>
    <property type="match status" value="1"/>
</dbReference>
<dbReference type="AlphaFoldDB" id="A0A538SP33"/>
<feature type="non-terminal residue" evidence="2">
    <location>
        <position position="398"/>
    </location>
</feature>
<evidence type="ECO:0000313" key="3">
    <source>
        <dbReference type="Proteomes" id="UP000317716"/>
    </source>
</evidence>
<comment type="caution">
    <text evidence="2">The sequence shown here is derived from an EMBL/GenBank/DDBJ whole genome shotgun (WGS) entry which is preliminary data.</text>
</comment>
<sequence length="398" mass="42147">MRAYVFADPALARRAGQFVWLELDTEKSKNASVAKRLGIPALPTFFVIDPGTEEVALRWVGGATVAQLDRILDDGRTAVARATADRAAPAGAGAKTASGGSGTSAHGSEKANQALARAERLYGAGDWAAAAGAYGEALAASPTGWPQYSRSVESRLYALTSSDSSEAAAMLARDAYPRLARTPSAANVAATGLDAALALPNEHPQRAALVKTLTAAARDVVADSTLAVAADDRSGTYIALLDERKDAKDEAGAREVARQWAAFLEGQAARAKSPEQRAVFDPHRLSAYIEMGAPQRAIPMLDASERDFPDDYNPPARLAIAYQEMKRWDDALAASDRALPKAYGPRKLRLLRTRADIYAAAGDTTAARRTVEEAIAAAESFPPGQRSDATIEGLKKKL</sequence>
<dbReference type="SUPFAM" id="SSF48452">
    <property type="entry name" value="TPR-like"/>
    <property type="match status" value="1"/>
</dbReference>
<feature type="compositionally biased region" description="Low complexity" evidence="1">
    <location>
        <begin position="83"/>
        <end position="106"/>
    </location>
</feature>
<dbReference type="EMBL" id="VBOS01000304">
    <property type="protein sequence ID" value="TMQ53133.1"/>
    <property type="molecule type" value="Genomic_DNA"/>
</dbReference>
<dbReference type="Proteomes" id="UP000317716">
    <property type="component" value="Unassembled WGS sequence"/>
</dbReference>
<organism evidence="2 3">
    <name type="scientific">Eiseniibacteriota bacterium</name>
    <dbReference type="NCBI Taxonomy" id="2212470"/>
    <lineage>
        <taxon>Bacteria</taxon>
        <taxon>Candidatus Eiseniibacteriota</taxon>
    </lineage>
</organism>
<dbReference type="InterPro" id="IPR011990">
    <property type="entry name" value="TPR-like_helical_dom_sf"/>
</dbReference>
<dbReference type="SUPFAM" id="SSF52833">
    <property type="entry name" value="Thioredoxin-like"/>
    <property type="match status" value="1"/>
</dbReference>
<feature type="region of interest" description="Disordered" evidence="1">
    <location>
        <begin position="83"/>
        <end position="112"/>
    </location>
</feature>
<evidence type="ECO:0000256" key="1">
    <source>
        <dbReference type="SAM" id="MobiDB-lite"/>
    </source>
</evidence>
<gene>
    <name evidence="2" type="ORF">E6K72_08585</name>
</gene>
<name>A0A538SP33_UNCEI</name>
<accession>A0A538SP33</accession>
<proteinExistence type="predicted"/>
<reference evidence="2 3" key="1">
    <citation type="journal article" date="2019" name="Nat. Microbiol.">
        <title>Mediterranean grassland soil C-N compound turnover is dependent on rainfall and depth, and is mediated by genomically divergent microorganisms.</title>
        <authorList>
            <person name="Diamond S."/>
            <person name="Andeer P.F."/>
            <person name="Li Z."/>
            <person name="Crits-Christoph A."/>
            <person name="Burstein D."/>
            <person name="Anantharaman K."/>
            <person name="Lane K.R."/>
            <person name="Thomas B.C."/>
            <person name="Pan C."/>
            <person name="Northen T.R."/>
            <person name="Banfield J.F."/>
        </authorList>
    </citation>
    <scope>NUCLEOTIDE SEQUENCE [LARGE SCALE GENOMIC DNA]</scope>
    <source>
        <strain evidence="2">WS_2</strain>
    </source>
</reference>
<protein>
    <submittedName>
        <fullName evidence="2">Tetratricopeptide repeat protein</fullName>
    </submittedName>
</protein>
<evidence type="ECO:0000313" key="2">
    <source>
        <dbReference type="EMBL" id="TMQ53133.1"/>
    </source>
</evidence>
<dbReference type="CDD" id="cd02947">
    <property type="entry name" value="TRX_family"/>
    <property type="match status" value="1"/>
</dbReference>
<dbReference type="Pfam" id="PF13424">
    <property type="entry name" value="TPR_12"/>
    <property type="match status" value="1"/>
</dbReference>
<dbReference type="Gene3D" id="3.40.30.10">
    <property type="entry name" value="Glutaredoxin"/>
    <property type="match status" value="1"/>
</dbReference>